<keyword evidence="3" id="KW-1185">Reference proteome</keyword>
<keyword evidence="1" id="KW-0175">Coiled coil</keyword>
<sequence>MYPIHCGVLLKQTYKQACVDILESIGEVLNEICTDVYNKEKLLLANGCVWESCRKYQALPRDMIQLCLAKCQTEYDALVDAEEELKNEIKEHQESDFSFDESSWTEDDLKLLTPACGLIKTTYSICKKLKESLHRSGHLDTKERVDQIDQTAMAVQTLSPSIVLFYR</sequence>
<accession>A0A3Q0IWT2</accession>
<organism evidence="3 4">
    <name type="scientific">Diaphorina citri</name>
    <name type="common">Asian citrus psyllid</name>
    <dbReference type="NCBI Taxonomy" id="121845"/>
    <lineage>
        <taxon>Eukaryota</taxon>
        <taxon>Metazoa</taxon>
        <taxon>Ecdysozoa</taxon>
        <taxon>Arthropoda</taxon>
        <taxon>Hexapoda</taxon>
        <taxon>Insecta</taxon>
        <taxon>Pterygota</taxon>
        <taxon>Neoptera</taxon>
        <taxon>Paraneoptera</taxon>
        <taxon>Hemiptera</taxon>
        <taxon>Sternorrhyncha</taxon>
        <taxon>Psylloidea</taxon>
        <taxon>Psyllidae</taxon>
        <taxon>Diaphorininae</taxon>
        <taxon>Diaphorina</taxon>
    </lineage>
</organism>
<evidence type="ECO:0000259" key="2">
    <source>
        <dbReference type="Pfam" id="PF13324"/>
    </source>
</evidence>
<feature type="coiled-coil region" evidence="1">
    <location>
        <begin position="68"/>
        <end position="95"/>
    </location>
</feature>
<dbReference type="RefSeq" id="XP_026679128.1">
    <property type="nucleotide sequence ID" value="XM_026823327.1"/>
</dbReference>
<protein>
    <submittedName>
        <fullName evidence="4">Cyclin-D1-binding protein 1 homolog</fullName>
    </submittedName>
</protein>
<dbReference type="Gene3D" id="1.20.1410.10">
    <property type="entry name" value="I/LWEQ domain"/>
    <property type="match status" value="1"/>
</dbReference>
<evidence type="ECO:0000256" key="1">
    <source>
        <dbReference type="SAM" id="Coils"/>
    </source>
</evidence>
<dbReference type="STRING" id="121845.A0A3Q0IWT2"/>
<evidence type="ECO:0000313" key="3">
    <source>
        <dbReference type="Proteomes" id="UP000079169"/>
    </source>
</evidence>
<dbReference type="Proteomes" id="UP000079169">
    <property type="component" value="Unplaced"/>
</dbReference>
<name>A0A3Q0IWT2_DIACI</name>
<dbReference type="Pfam" id="PF13324">
    <property type="entry name" value="GCIP_N"/>
    <property type="match status" value="1"/>
</dbReference>
<dbReference type="PaxDb" id="121845-A0A3Q0IWT2"/>
<feature type="domain" description="Cyclin-D1-binding protein 1-like N-terminal" evidence="2">
    <location>
        <begin position="4"/>
        <end position="87"/>
    </location>
</feature>
<dbReference type="KEGG" id="dci:113467245"/>
<evidence type="ECO:0000313" key="4">
    <source>
        <dbReference type="RefSeq" id="XP_026679128.1"/>
    </source>
</evidence>
<dbReference type="Gene3D" id="1.20.1420.10">
    <property type="entry name" value="Talin, central domain"/>
    <property type="match status" value="1"/>
</dbReference>
<dbReference type="InterPro" id="IPR049317">
    <property type="entry name" value="GCIP-like_N"/>
</dbReference>
<dbReference type="GeneID" id="113467245"/>
<gene>
    <name evidence="4" type="primary">LOC113467245</name>
</gene>
<dbReference type="AlphaFoldDB" id="A0A3Q0IWT2"/>
<proteinExistence type="predicted"/>
<reference evidence="4" key="1">
    <citation type="submission" date="2025-08" db="UniProtKB">
        <authorList>
            <consortium name="RefSeq"/>
        </authorList>
    </citation>
    <scope>IDENTIFICATION</scope>
</reference>